<dbReference type="Proteomes" id="UP000000289">
    <property type="component" value="Chromosome"/>
</dbReference>
<accession>A0A0K0HFJ3</accession>
<dbReference type="KEGG" id="sbg:SBG_3120"/>
<dbReference type="SUPFAM" id="SSF141452">
    <property type="entry name" value="Hcp1-like"/>
    <property type="match status" value="1"/>
</dbReference>
<dbReference type="NCBIfam" id="TIGR03344">
    <property type="entry name" value="VI_effect_Hcp1"/>
    <property type="match status" value="1"/>
</dbReference>
<dbReference type="InterPro" id="IPR036624">
    <property type="entry name" value="Hcp1-lik_sf"/>
</dbReference>
<dbReference type="RefSeq" id="WP_000002326.1">
    <property type="nucleotide sequence ID" value="NC_015761.1"/>
</dbReference>
<dbReference type="PANTHER" id="PTHR34319">
    <property type="entry name" value="MAJOR EXPORTED PROTEIN"/>
    <property type="match status" value="1"/>
</dbReference>
<dbReference type="Gene3D" id="2.30.110.20">
    <property type="entry name" value="Hcp1-like"/>
    <property type="match status" value="1"/>
</dbReference>
<evidence type="ECO:0000313" key="1">
    <source>
        <dbReference type="EMBL" id="CCC32173.1"/>
    </source>
</evidence>
<dbReference type="EMBL" id="FR877557">
    <property type="protein sequence ID" value="CCC32173.1"/>
    <property type="molecule type" value="Genomic_DNA"/>
</dbReference>
<dbReference type="InterPro" id="IPR008514">
    <property type="entry name" value="T6SS_Hcp"/>
</dbReference>
<sequence length="159" mass="18353">MANLSRITLKGELQGDISENCGSRNSIGNKSQTNHINQIMIYALEHETTRQQNVNHHELQIIKPVDRSSPLLNKAINDNETLECEIFLYRTTPTGMQEVYYKIKLFKAHISNIKLIVPHNIIENGNEAQERVSFIYESISWEHCMANTSAYSLWSERTF</sequence>
<reference evidence="1 2" key="1">
    <citation type="journal article" date="2011" name="PLoS Pathog.">
        <title>Salmonella bongori provides insights into the evolution of the Salmonellae.</title>
        <authorList>
            <person name="Fookes M."/>
            <person name="Schroeder G.N."/>
            <person name="Langridge G.C."/>
            <person name="Blondel C.J."/>
            <person name="Mammina C."/>
            <person name="Connor T.R."/>
            <person name="Seth-Smith H."/>
            <person name="Vernikos G.S."/>
            <person name="Robinson K.S."/>
            <person name="Sanders M."/>
            <person name="Petty N.K."/>
            <person name="Kingsley R.A."/>
            <person name="Baumler A.J."/>
            <person name="Nuccio S.P."/>
            <person name="Contreras I."/>
            <person name="Santiviago C.A."/>
            <person name="Maskell D."/>
            <person name="Barrow P."/>
            <person name="Humphrey T."/>
            <person name="Nastasi A."/>
            <person name="Roberts M."/>
            <person name="Frankel G."/>
            <person name="Parkhill J."/>
            <person name="Dougan G."/>
            <person name="Thomson N.R."/>
        </authorList>
    </citation>
    <scope>NUCLEOTIDE SEQUENCE [LARGE SCALE GENOMIC DNA]</scope>
    <source>
        <strain evidence="2">ATCC 43975 / DSM 13772 / NCTC 12419</strain>
    </source>
</reference>
<proteinExistence type="predicted"/>
<gene>
    <name evidence="1" type="ordered locus">SBG_3120</name>
</gene>
<dbReference type="PANTHER" id="PTHR34319:SF7">
    <property type="entry name" value="HNH ENDONUCLEASE DOMAIN-CONTAINING PROTEIN"/>
    <property type="match status" value="1"/>
</dbReference>
<evidence type="ECO:0000313" key="2">
    <source>
        <dbReference type="Proteomes" id="UP000000289"/>
    </source>
</evidence>
<dbReference type="AlphaFoldDB" id="A0A0K0HFJ3"/>
<dbReference type="InterPro" id="IPR052947">
    <property type="entry name" value="T6SS_Hcp1_domain"/>
</dbReference>
<protein>
    <recommendedName>
        <fullName evidence="3">Secreted protein Hcp</fullName>
    </recommendedName>
</protein>
<dbReference type="Pfam" id="PF05638">
    <property type="entry name" value="T6SS_HCP"/>
    <property type="match status" value="1"/>
</dbReference>
<evidence type="ECO:0008006" key="3">
    <source>
        <dbReference type="Google" id="ProtNLM"/>
    </source>
</evidence>
<dbReference type="GeneID" id="44982149"/>
<name>A0A0K0HFJ3_SALBC</name>
<organism evidence="1 2">
    <name type="scientific">Salmonella bongori (strain ATCC 43975 / DSM 13772 / NCTC 12419)</name>
    <dbReference type="NCBI Taxonomy" id="218493"/>
    <lineage>
        <taxon>Bacteria</taxon>
        <taxon>Pseudomonadati</taxon>
        <taxon>Pseudomonadota</taxon>
        <taxon>Gammaproteobacteria</taxon>
        <taxon>Enterobacterales</taxon>
        <taxon>Enterobacteriaceae</taxon>
        <taxon>Salmonella</taxon>
    </lineage>
</organism>
<dbReference type="eggNOG" id="COG3157">
    <property type="taxonomic scope" value="Bacteria"/>
</dbReference>